<keyword evidence="1" id="KW-0378">Hydrolase</keyword>
<evidence type="ECO:0000259" key="4">
    <source>
        <dbReference type="Pfam" id="PF01915"/>
    </source>
</evidence>
<evidence type="ECO:0000256" key="2">
    <source>
        <dbReference type="ARBA" id="ARBA00023295"/>
    </source>
</evidence>
<dbReference type="Proteomes" id="UP000595140">
    <property type="component" value="Unassembled WGS sequence"/>
</dbReference>
<dbReference type="GO" id="GO:0008422">
    <property type="term" value="F:beta-glucosidase activity"/>
    <property type="evidence" value="ECO:0007669"/>
    <property type="project" value="TreeGrafter"/>
</dbReference>
<evidence type="ECO:0000313" key="5">
    <source>
        <dbReference type="EMBL" id="VFQ95437.1"/>
    </source>
</evidence>
<dbReference type="EMBL" id="OOIL02005599">
    <property type="protein sequence ID" value="VFQ95437.1"/>
    <property type="molecule type" value="Genomic_DNA"/>
</dbReference>
<feature type="domain" description="Glycoside hydrolase family 3 N-terminal" evidence="3">
    <location>
        <begin position="63"/>
        <end position="144"/>
    </location>
</feature>
<dbReference type="Pfam" id="PF01915">
    <property type="entry name" value="Glyco_hydro_3_C"/>
    <property type="match status" value="1"/>
</dbReference>
<dbReference type="InterPro" id="IPR051915">
    <property type="entry name" value="Cellulose_Degrad_GH3"/>
</dbReference>
<dbReference type="SUPFAM" id="SSF51445">
    <property type="entry name" value="(Trans)glycosidases"/>
    <property type="match status" value="1"/>
</dbReference>
<dbReference type="InterPro" id="IPR036962">
    <property type="entry name" value="Glyco_hydro_3_N_sf"/>
</dbReference>
<evidence type="ECO:0000256" key="1">
    <source>
        <dbReference type="ARBA" id="ARBA00022801"/>
    </source>
</evidence>
<dbReference type="OrthoDB" id="47059at2759"/>
<dbReference type="InterPro" id="IPR001764">
    <property type="entry name" value="Glyco_hydro_3_N"/>
</dbReference>
<evidence type="ECO:0000259" key="3">
    <source>
        <dbReference type="Pfam" id="PF00933"/>
    </source>
</evidence>
<proteinExistence type="predicted"/>
<accession>A0A484N466</accession>
<reference evidence="5 6" key="1">
    <citation type="submission" date="2018-04" db="EMBL/GenBank/DDBJ databases">
        <authorList>
            <person name="Vogel A."/>
        </authorList>
    </citation>
    <scope>NUCLEOTIDE SEQUENCE [LARGE SCALE GENOMIC DNA]</scope>
</reference>
<dbReference type="SUPFAM" id="SSF52279">
    <property type="entry name" value="Beta-D-glucan exohydrolase, C-terminal domain"/>
    <property type="match status" value="1"/>
</dbReference>
<dbReference type="FunFam" id="3.40.50.1700:FF:000002">
    <property type="entry name" value="Glycosyl hydrolase family protein"/>
    <property type="match status" value="1"/>
</dbReference>
<gene>
    <name evidence="5" type="ORF">CCAM_LOCUS37213</name>
</gene>
<dbReference type="Gene3D" id="3.20.20.300">
    <property type="entry name" value="Glycoside hydrolase, family 3, N-terminal domain"/>
    <property type="match status" value="2"/>
</dbReference>
<keyword evidence="2" id="KW-0326">Glycosidase</keyword>
<dbReference type="Pfam" id="PF00933">
    <property type="entry name" value="Glyco_hydro_3"/>
    <property type="match status" value="1"/>
</dbReference>
<dbReference type="PANTHER" id="PTHR30620:SF77">
    <property type="entry name" value="LYSOSOMAL BETA GLUCOSIDASE-LIKE"/>
    <property type="match status" value="1"/>
</dbReference>
<name>A0A484N466_9ASTE</name>
<protein>
    <recommendedName>
        <fullName evidence="7">Glycoside hydrolase family 3 C-terminal domain-containing protein</fullName>
    </recommendedName>
</protein>
<keyword evidence="6" id="KW-1185">Reference proteome</keyword>
<dbReference type="Gene3D" id="3.40.50.1700">
    <property type="entry name" value="Glycoside hydrolase family 3 C-terminal domain"/>
    <property type="match status" value="1"/>
</dbReference>
<dbReference type="GO" id="GO:0009251">
    <property type="term" value="P:glucan catabolic process"/>
    <property type="evidence" value="ECO:0007669"/>
    <property type="project" value="TreeGrafter"/>
</dbReference>
<organism evidence="5 6">
    <name type="scientific">Cuscuta campestris</name>
    <dbReference type="NCBI Taxonomy" id="132261"/>
    <lineage>
        <taxon>Eukaryota</taxon>
        <taxon>Viridiplantae</taxon>
        <taxon>Streptophyta</taxon>
        <taxon>Embryophyta</taxon>
        <taxon>Tracheophyta</taxon>
        <taxon>Spermatophyta</taxon>
        <taxon>Magnoliopsida</taxon>
        <taxon>eudicotyledons</taxon>
        <taxon>Gunneridae</taxon>
        <taxon>Pentapetalae</taxon>
        <taxon>asterids</taxon>
        <taxon>lamiids</taxon>
        <taxon>Solanales</taxon>
        <taxon>Convolvulaceae</taxon>
        <taxon>Cuscuteae</taxon>
        <taxon>Cuscuta</taxon>
        <taxon>Cuscuta subgen. Grammica</taxon>
        <taxon>Cuscuta sect. Cleistogrammica</taxon>
    </lineage>
</organism>
<feature type="domain" description="Glycoside hydrolase family 3 C-terminal" evidence="4">
    <location>
        <begin position="219"/>
        <end position="423"/>
    </location>
</feature>
<sequence>MKNVETGSEVTAMAAFRRETKMGLHGFYALWELLVASPSCRIGQKSLPKFGSATSVIYSPIWRTKVAACAKHFVGDGGTMHGKDESNTVIDWEELLRIHMPAYYPSILMGVSTVMVSYSSLNGEKMHANPVLVTNFLKGTLNFKIMIPNNHTEFIDTLTYLVKNGFIPMDRIDDAVTRILRVKLAMGLFEDPWADLSLADQLGSKAHRDMAREAVRKSLVLLKNDGPLLPLPKKATRILVAGTHANNIGNQCGGWTIAWQGKSGNITTGTTILEAVISVVDPTTEVVYNENPDAEFMGSNEFSYAIVVVGEYPYAEYDGDSADMTIPEPGPATITAVCGSIKCVTVLVSGRPLVVEPYLPLIDAFAAAWFPGSEVQGVSDVLFGDYEFTGKLPRTWFKTVDQLPMNVSDSHYDPLFPFGFGLTATQPIADS</sequence>
<dbReference type="InterPro" id="IPR036881">
    <property type="entry name" value="Glyco_hydro_3_C_sf"/>
</dbReference>
<dbReference type="InterPro" id="IPR017853">
    <property type="entry name" value="GH"/>
</dbReference>
<dbReference type="PANTHER" id="PTHR30620">
    <property type="entry name" value="PERIPLASMIC BETA-GLUCOSIDASE-RELATED"/>
    <property type="match status" value="1"/>
</dbReference>
<dbReference type="AlphaFoldDB" id="A0A484N466"/>
<evidence type="ECO:0000313" key="6">
    <source>
        <dbReference type="Proteomes" id="UP000595140"/>
    </source>
</evidence>
<evidence type="ECO:0008006" key="7">
    <source>
        <dbReference type="Google" id="ProtNLM"/>
    </source>
</evidence>
<dbReference type="InterPro" id="IPR002772">
    <property type="entry name" value="Glyco_hydro_3_C"/>
</dbReference>